<keyword evidence="1" id="KW-0560">Oxidoreductase</keyword>
<gene>
    <name evidence="3" type="ORF">GCM10017577_16640</name>
</gene>
<dbReference type="Gene3D" id="3.20.20.100">
    <property type="entry name" value="NADP-dependent oxidoreductase domain"/>
    <property type="match status" value="1"/>
</dbReference>
<dbReference type="GO" id="GO:0016491">
    <property type="term" value="F:oxidoreductase activity"/>
    <property type="evidence" value="ECO:0007669"/>
    <property type="project" value="UniProtKB-KW"/>
</dbReference>
<evidence type="ECO:0000313" key="4">
    <source>
        <dbReference type="Proteomes" id="UP001143463"/>
    </source>
</evidence>
<evidence type="ECO:0000256" key="1">
    <source>
        <dbReference type="ARBA" id="ARBA00023002"/>
    </source>
</evidence>
<dbReference type="GO" id="GO:0005829">
    <property type="term" value="C:cytosol"/>
    <property type="evidence" value="ECO:0007669"/>
    <property type="project" value="TreeGrafter"/>
</dbReference>
<dbReference type="EMBL" id="BSFQ01000005">
    <property type="protein sequence ID" value="GLL10524.1"/>
    <property type="molecule type" value="Genomic_DNA"/>
</dbReference>
<dbReference type="InterPro" id="IPR050523">
    <property type="entry name" value="AKR_Detox_Biosynth"/>
</dbReference>
<organism evidence="3 4">
    <name type="scientific">Pseudonocardia halophobica</name>
    <dbReference type="NCBI Taxonomy" id="29401"/>
    <lineage>
        <taxon>Bacteria</taxon>
        <taxon>Bacillati</taxon>
        <taxon>Actinomycetota</taxon>
        <taxon>Actinomycetes</taxon>
        <taxon>Pseudonocardiales</taxon>
        <taxon>Pseudonocardiaceae</taxon>
        <taxon>Pseudonocardia</taxon>
    </lineage>
</organism>
<proteinExistence type="predicted"/>
<dbReference type="Proteomes" id="UP001143463">
    <property type="component" value="Unassembled WGS sequence"/>
</dbReference>
<dbReference type="PANTHER" id="PTHR43364">
    <property type="entry name" value="NADH-SPECIFIC METHYLGLYOXAL REDUCTASE-RELATED"/>
    <property type="match status" value="1"/>
</dbReference>
<dbReference type="PANTHER" id="PTHR43364:SF4">
    <property type="entry name" value="NAD(P)-LINKED OXIDOREDUCTASE SUPERFAMILY PROTEIN"/>
    <property type="match status" value="1"/>
</dbReference>
<reference evidence="3" key="1">
    <citation type="journal article" date="2014" name="Int. J. Syst. Evol. Microbiol.">
        <title>Complete genome sequence of Corynebacterium casei LMG S-19264T (=DSM 44701T), isolated from a smear-ripened cheese.</title>
        <authorList>
            <consortium name="US DOE Joint Genome Institute (JGI-PGF)"/>
            <person name="Walter F."/>
            <person name="Albersmeier A."/>
            <person name="Kalinowski J."/>
            <person name="Ruckert C."/>
        </authorList>
    </citation>
    <scope>NUCLEOTIDE SEQUENCE</scope>
    <source>
        <strain evidence="3">VKM Ac-1069</strain>
    </source>
</reference>
<evidence type="ECO:0000313" key="3">
    <source>
        <dbReference type="EMBL" id="GLL10524.1"/>
    </source>
</evidence>
<feature type="domain" description="NADP-dependent oxidoreductase" evidence="2">
    <location>
        <begin position="2"/>
        <end position="123"/>
    </location>
</feature>
<evidence type="ECO:0000259" key="2">
    <source>
        <dbReference type="Pfam" id="PF00248"/>
    </source>
</evidence>
<reference evidence="3" key="2">
    <citation type="submission" date="2023-01" db="EMBL/GenBank/DDBJ databases">
        <authorList>
            <person name="Sun Q."/>
            <person name="Evtushenko L."/>
        </authorList>
    </citation>
    <scope>NUCLEOTIDE SEQUENCE</scope>
    <source>
        <strain evidence="3">VKM Ac-1069</strain>
    </source>
</reference>
<dbReference type="AlphaFoldDB" id="A0A9W6L3Q5"/>
<comment type="caution">
    <text evidence="3">The sequence shown here is derived from an EMBL/GenBank/DDBJ whole genome shotgun (WGS) entry which is preliminary data.</text>
</comment>
<accession>A0A9W6L3Q5</accession>
<dbReference type="InterPro" id="IPR036812">
    <property type="entry name" value="NAD(P)_OxRdtase_dom_sf"/>
</dbReference>
<sequence length="154" mass="16082">MPTAQKYGVGVLAFSPLAGGMLSDTWPGGGDAMTNTRASLFLADKYDLSRPENRGKHDALAALTALAADSGLSLIHLAIAFTLSHPAVVSAIVGAGTTTQLASQLGSAEVQLSEDLLDAIDVIVPPGTVFDRMDFSYLPPALVDPALRRRVHAR</sequence>
<protein>
    <recommendedName>
        <fullName evidence="2">NADP-dependent oxidoreductase domain-containing protein</fullName>
    </recommendedName>
</protein>
<dbReference type="SUPFAM" id="SSF51430">
    <property type="entry name" value="NAD(P)-linked oxidoreductase"/>
    <property type="match status" value="1"/>
</dbReference>
<dbReference type="InterPro" id="IPR023210">
    <property type="entry name" value="NADP_OxRdtase_dom"/>
</dbReference>
<dbReference type="Pfam" id="PF00248">
    <property type="entry name" value="Aldo_ket_red"/>
    <property type="match status" value="1"/>
</dbReference>
<name>A0A9W6L3Q5_9PSEU</name>
<keyword evidence="4" id="KW-1185">Reference proteome</keyword>